<dbReference type="Gene3D" id="1.20.150.20">
    <property type="entry name" value="ATP synthase alpha/beta chain, C-terminal domain"/>
    <property type="match status" value="1"/>
</dbReference>
<keyword evidence="9 12" id="KW-0472">Membrane</keyword>
<evidence type="ECO:0000256" key="1">
    <source>
        <dbReference type="ARBA" id="ARBA00004170"/>
    </source>
</evidence>
<evidence type="ECO:0000259" key="16">
    <source>
        <dbReference type="Pfam" id="PF00006"/>
    </source>
</evidence>
<dbReference type="EMBL" id="MH591103">
    <property type="protein sequence ID" value="AYC64808.1"/>
    <property type="molecule type" value="Genomic_DNA"/>
</dbReference>
<evidence type="ECO:0000256" key="12">
    <source>
        <dbReference type="HAMAP-Rule" id="MF_01346"/>
    </source>
</evidence>
<evidence type="ECO:0000259" key="18">
    <source>
        <dbReference type="Pfam" id="PF02874"/>
    </source>
</evidence>
<comment type="catalytic activity">
    <reaction evidence="12 15">
        <text>ATP + H2O + 4 H(+)(in) = ADP + phosphate + 5 H(+)(out)</text>
        <dbReference type="Rhea" id="RHEA:57720"/>
        <dbReference type="ChEBI" id="CHEBI:15377"/>
        <dbReference type="ChEBI" id="CHEBI:15378"/>
        <dbReference type="ChEBI" id="CHEBI:30616"/>
        <dbReference type="ChEBI" id="CHEBI:43474"/>
        <dbReference type="ChEBI" id="CHEBI:456216"/>
        <dbReference type="EC" id="7.1.2.2"/>
    </reaction>
</comment>
<dbReference type="CDD" id="cd18116">
    <property type="entry name" value="ATP-synt_F1_alpha_N"/>
    <property type="match status" value="1"/>
</dbReference>
<proteinExistence type="inferred from homology"/>
<dbReference type="CDD" id="cd18113">
    <property type="entry name" value="ATP-synt_F1_alpha_C"/>
    <property type="match status" value="1"/>
</dbReference>
<feature type="domain" description="ATP synthase alpha subunit C-terminal" evidence="17">
    <location>
        <begin position="372"/>
        <end position="494"/>
    </location>
</feature>
<comment type="subcellular location">
    <subcellularLocation>
        <location evidence="1">Membrane</location>
        <topology evidence="1">Peripheral membrane protein</topology>
    </subcellularLocation>
    <subcellularLocation>
        <location evidence="12 14">Plastid</location>
        <location evidence="12 14">Chloroplast thylakoid membrane</location>
        <topology evidence="12 14">Peripheral membrane protein</topology>
    </subcellularLocation>
</comment>
<dbReference type="FunFam" id="2.40.30.20:FF:000001">
    <property type="entry name" value="ATP synthase subunit alpha"/>
    <property type="match status" value="1"/>
</dbReference>
<keyword evidence="3 12" id="KW-0813">Transport</keyword>
<dbReference type="CDD" id="cd01132">
    <property type="entry name" value="F1-ATPase_alpha_CD"/>
    <property type="match status" value="1"/>
</dbReference>
<dbReference type="NCBIfam" id="NF009884">
    <property type="entry name" value="PRK13343.1"/>
    <property type="match status" value="1"/>
</dbReference>
<evidence type="ECO:0000256" key="14">
    <source>
        <dbReference type="RuleBase" id="RU000341"/>
    </source>
</evidence>
<sequence length="499" mass="53993">MVKIQPDEISSIIREQISNYKKEVKIENIGTVFQVGDGIARIYGLNDVMAGELLEFADGTIGIALNLESKNIGAVMMGQGTSVQEGSVVRATGRIAQIPVGDNFAGRIVDALARPIDGQGEILSQETRLLESSAPGIIARKSVFESLETGLVAVDSMIPIGRGQRELIIGDRQTGKTAIAVDTILNQKGKSVYCIYVAIGQKASSIAQVVSTLKKQGALEYTIIVAATADTPATLQYLAPYTGATLAEHFMYKGQHTLVIYDDLSKQAQAYREMSLLLRRPPGREAFPGDVFYLHSRLLERAAKLNDQMGGGSMTALPIVETQEGDVSAYIPTNVISITDGQIFLSADIFNSGIRPAINVGISVSRVGSAAQAKAMKKVAGQLKLELAQFAELEAFSQFSSDLDQTTQNQLARGQRLRELLKQPQASPLSLAEQVATIYAGTNGYIDNIPVEQVRSYLVGLRRLLANTPYSKMIEETKTLDESAVRALKQCLENYAFNP</sequence>
<evidence type="ECO:0000256" key="7">
    <source>
        <dbReference type="ARBA" id="ARBA00022967"/>
    </source>
</evidence>
<protein>
    <recommendedName>
        <fullName evidence="12 15">ATP synthase subunit alpha, chloroplastic</fullName>
        <ecNumber evidence="12 15">7.1.2.2</ecNumber>
    </recommendedName>
    <alternativeName>
        <fullName evidence="12">ATP synthase F1 sector subunit alpha</fullName>
    </alternativeName>
    <alternativeName>
        <fullName evidence="12">F-ATPase subunit alpha</fullName>
    </alternativeName>
</protein>
<keyword evidence="11 12" id="KW-0066">ATP synthesis</keyword>
<dbReference type="NCBIfam" id="TIGR00962">
    <property type="entry name" value="atpA"/>
    <property type="match status" value="1"/>
</dbReference>
<dbReference type="SUPFAM" id="SSF52540">
    <property type="entry name" value="P-loop containing nucleoside triphosphate hydrolases"/>
    <property type="match status" value="1"/>
</dbReference>
<keyword evidence="14 19" id="KW-0150">Chloroplast</keyword>
<gene>
    <name evidence="12 15 19" type="primary">atpA</name>
</gene>
<dbReference type="InterPro" id="IPR027417">
    <property type="entry name" value="P-loop_NTPase"/>
</dbReference>
<dbReference type="PROSITE" id="PS00152">
    <property type="entry name" value="ATPASE_ALPHA_BETA"/>
    <property type="match status" value="1"/>
</dbReference>
<comment type="function">
    <text evidence="12 15">Produces ATP from ADP in the presence of a proton gradient across the membrane. The alpha chain is a regulatory subunit.</text>
</comment>
<dbReference type="PANTHER" id="PTHR48082:SF2">
    <property type="entry name" value="ATP SYNTHASE SUBUNIT ALPHA, MITOCHONDRIAL"/>
    <property type="match status" value="1"/>
</dbReference>
<evidence type="ECO:0000256" key="9">
    <source>
        <dbReference type="ARBA" id="ARBA00023136"/>
    </source>
</evidence>
<dbReference type="Pfam" id="PF02874">
    <property type="entry name" value="ATP-synt_ab_N"/>
    <property type="match status" value="1"/>
</dbReference>
<reference evidence="19" key="1">
    <citation type="submission" date="2018-07" db="EMBL/GenBank/DDBJ databases">
        <authorList>
            <person name="Quirk P.G."/>
            <person name="Krulwich T.A."/>
        </authorList>
    </citation>
    <scope>NUCLEOTIDE SEQUENCE</scope>
</reference>
<dbReference type="SUPFAM" id="SSF50615">
    <property type="entry name" value="N-terminal domain of alpha and beta subunits of F1 ATP synthase"/>
    <property type="match status" value="1"/>
</dbReference>
<dbReference type="InterPro" id="IPR023366">
    <property type="entry name" value="ATP_synth_asu-like_sf"/>
</dbReference>
<dbReference type="PANTHER" id="PTHR48082">
    <property type="entry name" value="ATP SYNTHASE SUBUNIT ALPHA, MITOCHONDRIAL"/>
    <property type="match status" value="1"/>
</dbReference>
<geneLocation type="chloroplast" evidence="19"/>
<keyword evidence="6 12" id="KW-0067">ATP-binding</keyword>
<evidence type="ECO:0000256" key="8">
    <source>
        <dbReference type="ARBA" id="ARBA00023065"/>
    </source>
</evidence>
<dbReference type="InterPro" id="IPR038376">
    <property type="entry name" value="ATP_synth_asu_C_sf"/>
</dbReference>
<dbReference type="Pfam" id="PF00006">
    <property type="entry name" value="ATP-synt_ab"/>
    <property type="match status" value="1"/>
</dbReference>
<evidence type="ECO:0000256" key="6">
    <source>
        <dbReference type="ARBA" id="ARBA00022840"/>
    </source>
</evidence>
<dbReference type="InterPro" id="IPR020003">
    <property type="entry name" value="ATPase_a/bsu_AS"/>
</dbReference>
<keyword evidence="10 12" id="KW-0139">CF(1)</keyword>
<evidence type="ECO:0000256" key="13">
    <source>
        <dbReference type="RuleBase" id="RU000339"/>
    </source>
</evidence>
<evidence type="ECO:0000256" key="15">
    <source>
        <dbReference type="RuleBase" id="RU004286"/>
    </source>
</evidence>
<keyword evidence="12 14" id="KW-0793">Thylakoid</keyword>
<feature type="site" description="Required for activity" evidence="12">
    <location>
        <position position="363"/>
    </location>
</feature>
<dbReference type="GO" id="GO:0045259">
    <property type="term" value="C:proton-transporting ATP synthase complex"/>
    <property type="evidence" value="ECO:0007669"/>
    <property type="project" value="UniProtKB-KW"/>
</dbReference>
<organism evidence="19">
    <name type="scientific">Boodleopsis pusilla</name>
    <dbReference type="NCBI Taxonomy" id="381415"/>
    <lineage>
        <taxon>Eukaryota</taxon>
        <taxon>Viridiplantae</taxon>
        <taxon>Chlorophyta</taxon>
        <taxon>core chlorophytes</taxon>
        <taxon>Ulvophyceae</taxon>
        <taxon>TCBD clade</taxon>
        <taxon>Bryopsidales</taxon>
        <taxon>Halimedineae</taxon>
        <taxon>Halimedaceae</taxon>
        <taxon>Rhipileae</taxon>
        <taxon>Boodleopsis</taxon>
    </lineage>
</organism>
<dbReference type="SUPFAM" id="SSF47917">
    <property type="entry name" value="C-terminal domain of alpha and beta subunits of F1 ATP synthase"/>
    <property type="match status" value="1"/>
</dbReference>
<keyword evidence="5 12" id="KW-0375">Hydrogen ion transport</keyword>
<dbReference type="GO" id="GO:0005524">
    <property type="term" value="F:ATP binding"/>
    <property type="evidence" value="ECO:0007669"/>
    <property type="project" value="UniProtKB-UniRule"/>
</dbReference>
<evidence type="ECO:0000256" key="3">
    <source>
        <dbReference type="ARBA" id="ARBA00022448"/>
    </source>
</evidence>
<keyword evidence="15 19" id="KW-0934">Plastid</keyword>
<feature type="binding site" evidence="12">
    <location>
        <begin position="170"/>
        <end position="177"/>
    </location>
    <ligand>
        <name>ATP</name>
        <dbReference type="ChEBI" id="CHEBI:30616"/>
    </ligand>
</feature>
<dbReference type="EC" id="7.1.2.2" evidence="12 15"/>
<evidence type="ECO:0000256" key="10">
    <source>
        <dbReference type="ARBA" id="ARBA00023196"/>
    </source>
</evidence>
<dbReference type="AlphaFoldDB" id="A0A386AZD6"/>
<dbReference type="InterPro" id="IPR033732">
    <property type="entry name" value="ATP_synth_F1_a_nt-bd_dom"/>
</dbReference>
<dbReference type="Pfam" id="PF00306">
    <property type="entry name" value="ATP-synt_ab_C"/>
    <property type="match status" value="1"/>
</dbReference>
<keyword evidence="7 12" id="KW-1278">Translocase</keyword>
<dbReference type="InterPro" id="IPR036121">
    <property type="entry name" value="ATPase_F1/V1/A1_a/bsu_N_sf"/>
</dbReference>
<evidence type="ECO:0000259" key="17">
    <source>
        <dbReference type="Pfam" id="PF00306"/>
    </source>
</evidence>
<keyword evidence="8 12" id="KW-0406">Ion transport</keyword>
<dbReference type="GeneID" id="38278605"/>
<dbReference type="RefSeq" id="YP_009518917.1">
    <property type="nucleotide sequence ID" value="NC_039520.1"/>
</dbReference>
<evidence type="ECO:0000256" key="5">
    <source>
        <dbReference type="ARBA" id="ARBA00022781"/>
    </source>
</evidence>
<feature type="domain" description="ATPase F1/V1/A1 complex alpha/beta subunit N-terminal" evidence="18">
    <location>
        <begin position="27"/>
        <end position="93"/>
    </location>
</feature>
<dbReference type="GO" id="GO:0046933">
    <property type="term" value="F:proton-transporting ATP synthase activity, rotational mechanism"/>
    <property type="evidence" value="ECO:0007669"/>
    <property type="project" value="UniProtKB-UniRule"/>
</dbReference>
<dbReference type="HAMAP" id="MF_01346">
    <property type="entry name" value="ATP_synth_alpha_bact"/>
    <property type="match status" value="1"/>
</dbReference>
<dbReference type="InterPro" id="IPR000194">
    <property type="entry name" value="ATPase_F1/V1/A1_a/bsu_nucl-bd"/>
</dbReference>
<name>A0A386AZD6_9CHLO</name>
<feature type="domain" description="ATPase F1/V1/A1 complex alpha/beta subunit nucleotide-binding" evidence="16">
    <location>
        <begin position="150"/>
        <end position="365"/>
    </location>
</feature>
<dbReference type="InterPro" id="IPR004100">
    <property type="entry name" value="ATPase_F1/V1/A1_a/bsu_N"/>
</dbReference>
<evidence type="ECO:0000256" key="4">
    <source>
        <dbReference type="ARBA" id="ARBA00022741"/>
    </source>
</evidence>
<comment type="subunit">
    <text evidence="12 15">F-type ATPases have 2 components, CF(1) - the catalytic core - and CF(0) - the membrane proton channel. CF(1) has five subunits: alpha(3), beta(3), gamma(1), delta(1), epsilon(1). CF(0) has four main subunits: a, b, b' and c.</text>
</comment>
<dbReference type="InterPro" id="IPR005294">
    <property type="entry name" value="ATP_synth_F1_asu"/>
</dbReference>
<accession>A0A386AZD6</accession>
<keyword evidence="4 12" id="KW-0547">Nucleotide-binding</keyword>
<comment type="similarity">
    <text evidence="2 12 13">Belongs to the ATPase alpha/beta chains family.</text>
</comment>
<evidence type="ECO:0000313" key="19">
    <source>
        <dbReference type="EMBL" id="AYC64808.1"/>
    </source>
</evidence>
<dbReference type="GO" id="GO:0009535">
    <property type="term" value="C:chloroplast thylakoid membrane"/>
    <property type="evidence" value="ECO:0007669"/>
    <property type="project" value="UniProtKB-SubCell"/>
</dbReference>
<dbReference type="InterPro" id="IPR000793">
    <property type="entry name" value="ATP_synth_asu_C"/>
</dbReference>
<evidence type="ECO:0000256" key="11">
    <source>
        <dbReference type="ARBA" id="ARBA00023310"/>
    </source>
</evidence>
<dbReference type="Gene3D" id="2.40.30.20">
    <property type="match status" value="1"/>
</dbReference>
<dbReference type="FunFam" id="1.20.150.20:FF:000001">
    <property type="entry name" value="ATP synthase subunit alpha"/>
    <property type="match status" value="1"/>
</dbReference>
<reference evidence="19" key="2">
    <citation type="journal article" date="2019" name="Mol. Phylogenet. Evol.">
        <title>Reassessment of the classification of bryopsidales (chlorophyta) based on chloroplast phylogenomic analyses.</title>
        <authorList>
            <person name="Cremen M.C."/>
            <person name="Leliaert F."/>
            <person name="West J."/>
            <person name="Lam D.W."/>
            <person name="Shimada S."/>
            <person name="Lopez-Bautista J.M."/>
            <person name="Verbruggen H."/>
        </authorList>
    </citation>
    <scope>NUCLEOTIDE SEQUENCE</scope>
</reference>
<dbReference type="FunFam" id="3.40.50.300:FF:000002">
    <property type="entry name" value="ATP synthase subunit alpha"/>
    <property type="match status" value="1"/>
</dbReference>
<dbReference type="GO" id="GO:0043531">
    <property type="term" value="F:ADP binding"/>
    <property type="evidence" value="ECO:0007669"/>
    <property type="project" value="TreeGrafter"/>
</dbReference>
<evidence type="ECO:0000256" key="2">
    <source>
        <dbReference type="ARBA" id="ARBA00008936"/>
    </source>
</evidence>
<dbReference type="Gene3D" id="3.40.50.300">
    <property type="entry name" value="P-loop containing nucleotide triphosphate hydrolases"/>
    <property type="match status" value="1"/>
</dbReference>
<dbReference type="PIRSF" id="PIRSF039088">
    <property type="entry name" value="F_ATPase_subunit_alpha"/>
    <property type="match status" value="1"/>
</dbReference>